<protein>
    <submittedName>
        <fullName evidence="2">Uncharacterized protein</fullName>
    </submittedName>
</protein>
<gene>
    <name evidence="2" type="ORF">OPW20_18315</name>
</gene>
<evidence type="ECO:0000313" key="2">
    <source>
        <dbReference type="EMBL" id="MDC5742028.1"/>
    </source>
</evidence>
<keyword evidence="1" id="KW-0732">Signal</keyword>
<evidence type="ECO:0000313" key="3">
    <source>
        <dbReference type="Proteomes" id="UP001150001"/>
    </source>
</evidence>
<evidence type="ECO:0000256" key="1">
    <source>
        <dbReference type="SAM" id="SignalP"/>
    </source>
</evidence>
<dbReference type="GeneID" id="78077071"/>
<feature type="signal peptide" evidence="1">
    <location>
        <begin position="1"/>
        <end position="19"/>
    </location>
</feature>
<dbReference type="RefSeq" id="WP_139152324.1">
    <property type="nucleotide sequence ID" value="NZ_JAPFIM010000015.1"/>
</dbReference>
<accession>A0ABT5GXN2</accession>
<comment type="caution">
    <text evidence="2">The sequence shown here is derived from an EMBL/GenBank/DDBJ whole genome shotgun (WGS) entry which is preliminary data.</text>
</comment>
<feature type="chain" id="PRO_5047019789" evidence="1">
    <location>
        <begin position="20"/>
        <end position="129"/>
    </location>
</feature>
<reference evidence="2" key="1">
    <citation type="submission" date="2022-11" db="EMBL/GenBank/DDBJ databases">
        <title>Role of the vibriolysin VemA secreted by the emergent pathogen Vibrio europaeus in the colonization of Manila clam mucus.</title>
        <authorList>
            <person name="Martinez C."/>
            <person name="Rodriguez S."/>
            <person name="Vences A."/>
            <person name="Barja J.L."/>
            <person name="Toranzo A.E."/>
            <person name="Dubert J."/>
        </authorList>
    </citation>
    <scope>NUCLEOTIDE SEQUENCE</scope>
    <source>
        <strain evidence="2">3454</strain>
    </source>
</reference>
<sequence>MLRLLIFSLLTLTSLNAVSKDYDWYGLSIAKAARCFAISGARFHVMAFKYDGTELDQMDGLSDHFKNIGSQLDNRDWHTAEHYAYVWYEGVLNTTHFTKSDFNQVRTPILKQCISRFGDGGFSIIEIRE</sequence>
<organism evidence="2 3">
    <name type="scientific">Vibrio europaeus</name>
    <dbReference type="NCBI Taxonomy" id="300876"/>
    <lineage>
        <taxon>Bacteria</taxon>
        <taxon>Pseudomonadati</taxon>
        <taxon>Pseudomonadota</taxon>
        <taxon>Gammaproteobacteria</taxon>
        <taxon>Vibrionales</taxon>
        <taxon>Vibrionaceae</taxon>
        <taxon>Vibrio</taxon>
        <taxon>Vibrio oreintalis group</taxon>
    </lineage>
</organism>
<proteinExistence type="predicted"/>
<name>A0ABT5GXN2_9VIBR</name>
<dbReference type="Proteomes" id="UP001150001">
    <property type="component" value="Unassembled WGS sequence"/>
</dbReference>
<keyword evidence="3" id="KW-1185">Reference proteome</keyword>
<dbReference type="EMBL" id="JAPFIT010000019">
    <property type="protein sequence ID" value="MDC5742028.1"/>
    <property type="molecule type" value="Genomic_DNA"/>
</dbReference>